<dbReference type="Proteomes" id="UP000003752">
    <property type="component" value="Unassembled WGS sequence"/>
</dbReference>
<evidence type="ECO:0000313" key="3">
    <source>
        <dbReference type="Proteomes" id="UP000003752"/>
    </source>
</evidence>
<dbReference type="AlphaFoldDB" id="C0XFN1"/>
<keyword evidence="3" id="KW-1185">Reference proteome</keyword>
<dbReference type="Pfam" id="PF04630">
    <property type="entry name" value="Phage_TTP_1"/>
    <property type="match status" value="1"/>
</dbReference>
<accession>C0XFN1</accession>
<name>C0XFN1_LENH9</name>
<dbReference type="HOGENOM" id="CLU_100176_0_0_9"/>
<dbReference type="InterPro" id="IPR006724">
    <property type="entry name" value="Phage_TTP"/>
</dbReference>
<protein>
    <submittedName>
        <fullName evidence="2">Phage major tail protein</fullName>
    </submittedName>
</protein>
<dbReference type="RefSeq" id="WP_003636428.1">
    <property type="nucleotide sequence ID" value="NZ_AZDF01000026.1"/>
</dbReference>
<feature type="region of interest" description="Disordered" evidence="1">
    <location>
        <begin position="200"/>
        <end position="220"/>
    </location>
</feature>
<reference evidence="2 3" key="1">
    <citation type="submission" date="2009-01" db="EMBL/GenBank/DDBJ databases">
        <authorList>
            <person name="Qin X."/>
            <person name="Bachman B."/>
            <person name="Battles P."/>
            <person name="Bell A."/>
            <person name="Bess C."/>
            <person name="Bickham C."/>
            <person name="Chaboub L."/>
            <person name="Chen D."/>
            <person name="Coyle M."/>
            <person name="Deiros D.R."/>
            <person name="Dinh H."/>
            <person name="Forbes L."/>
            <person name="Fowler G."/>
            <person name="Francisco L."/>
            <person name="Fu Q."/>
            <person name="Gubbala S."/>
            <person name="Hale W."/>
            <person name="Han Y."/>
            <person name="Hemphill L."/>
            <person name="Highlander S.K."/>
            <person name="Hirani K."/>
            <person name="Hogues M."/>
            <person name="Jackson L."/>
            <person name="Jakkamsetti A."/>
            <person name="Javaid M."/>
            <person name="Jiang H."/>
            <person name="Korchina V."/>
            <person name="Kovar C."/>
            <person name="Lara F."/>
            <person name="Lee S."/>
            <person name="Mata R."/>
            <person name="Mathew T."/>
            <person name="Moen C."/>
            <person name="Morales K."/>
            <person name="Munidasa M."/>
            <person name="Nazareth L."/>
            <person name="Ngo R."/>
            <person name="Nguyen L."/>
            <person name="Okwuonu G."/>
            <person name="Ongeri F."/>
            <person name="Patil S."/>
            <person name="Petrosino J."/>
            <person name="Pham C."/>
            <person name="Pham P."/>
            <person name="Pu L.-L."/>
            <person name="Puazo M."/>
            <person name="Raj R."/>
            <person name="Reid J."/>
            <person name="Rouhana J."/>
            <person name="Saada N."/>
            <person name="Shang Y."/>
            <person name="Simmons D."/>
            <person name="Thornton R."/>
            <person name="Warren J."/>
            <person name="Weissenberger G."/>
            <person name="Zhang J."/>
            <person name="Zhang L."/>
            <person name="Zhou C."/>
            <person name="Zhu D."/>
            <person name="Muzny D."/>
            <person name="Worley K."/>
            <person name="Gibbs R."/>
        </authorList>
    </citation>
    <scope>NUCLEOTIDE SEQUENCE [LARGE SCALE GENOMIC DNA]</scope>
    <source>
        <strain evidence="3">ATCC 8290 / DSM 20176 / CCUG 30140 / JCM 1155 / KCTC 3500 / NBRC 15886 / NCIMB 8040 / NRRL B-1843 / 9</strain>
    </source>
</reference>
<feature type="compositionally biased region" description="Gly residues" evidence="1">
    <location>
        <begin position="203"/>
        <end position="220"/>
    </location>
</feature>
<evidence type="ECO:0000313" key="2">
    <source>
        <dbReference type="EMBL" id="EEI25852.1"/>
    </source>
</evidence>
<sequence length="220" mass="23000">MSTHGIKDVTFGLVDANGKLLTSDAGVGTNGIYLVDGDAKGATTATVSGLEAEGTVAYANDEAKRVSNGQAQPEVALEFLDIDFDELQKLKGYIQDAANGGWTRQLPKPHVAMLLHFRSLTNIDMYEGFANGQLIETGSSHATDNNAETDANTALTYQALTPADNTIFNGEPYKIWMSQDAGFDKAKMLAEVFGGYSATSGSTTGGSTNGSTTGGTTPGK</sequence>
<proteinExistence type="predicted"/>
<organism evidence="2 3">
    <name type="scientific">Lentilactobacillus hilgardii (strain ATCC 8290 / DSM 20176 / CCUG 30140 / JCM 1155 / KCTC 3500 / NBRC 15886 / NCIMB 8040 / NRRL B-1843 / 9)</name>
    <dbReference type="NCBI Taxonomy" id="1423757"/>
    <lineage>
        <taxon>Bacteria</taxon>
        <taxon>Bacillati</taxon>
        <taxon>Bacillota</taxon>
        <taxon>Bacilli</taxon>
        <taxon>Lactobacillales</taxon>
        <taxon>Lactobacillaceae</taxon>
        <taxon>Lentilactobacillus</taxon>
    </lineage>
</organism>
<evidence type="ECO:0000256" key="1">
    <source>
        <dbReference type="SAM" id="MobiDB-lite"/>
    </source>
</evidence>
<gene>
    <name evidence="2" type="ORF">HMPREF0519_0042</name>
</gene>
<comment type="caution">
    <text evidence="2">The sequence shown here is derived from an EMBL/GenBank/DDBJ whole genome shotgun (WGS) entry which is preliminary data.</text>
</comment>
<dbReference type="PATRIC" id="fig|1423757.3.peg.1218"/>
<dbReference type="EMBL" id="ACGP01000003">
    <property type="protein sequence ID" value="EEI25852.1"/>
    <property type="molecule type" value="Genomic_DNA"/>
</dbReference>